<evidence type="ECO:0000313" key="1">
    <source>
        <dbReference type="EMBL" id="KAI0064700.1"/>
    </source>
</evidence>
<sequence>MTRPIEIDDSSDIEFVSIKNKNKPSATSEERCQICLTNFDKWPVGRRQAHYEQHFDGEASRTTQSLTSPLAPSLIALDATKPRSRSLGNHAKTSLKHDSKGSNASWHSINRDAFWYSSLNTEPPVNYTPGLIPFLKKALTLAVERKGTRRAVLCYPKTVHIYHEMWDSGWGCGYRNYLMACTALMDQNFQDTYFSLLDAPTPPSVCNLQALIEEAWKHGFDEEGAQQLRHKLVDKSKWIGTAELHVAFTYRGIPSQLADFHLPGAQVAPLLDWIKDYFSSHEQQGHRSVEESWRGLAAVVVTDRMPLILQHQGHSRTIVGYEVTKTGSINLLSFDPSKRIPGSIREMALASFSDSKTKETGSSKHKSGTAQRIMASFRKPFQSSAKRRASPSPPPTKPGRASAKRLRESNDDDVIVIEDGENDENDENDETQASESNSSEHHRKGKGKERQENEGPVDLLKALKRFRIEEKNLAKKEKYQVLWFPMQPPLTDAEKRRKQIVTSEKVS</sequence>
<keyword evidence="2" id="KW-1185">Reference proteome</keyword>
<accession>A0ACB8T7E9</accession>
<name>A0ACB8T7E9_9AGAM</name>
<reference evidence="1" key="1">
    <citation type="submission" date="2021-03" db="EMBL/GenBank/DDBJ databases">
        <authorList>
            <consortium name="DOE Joint Genome Institute"/>
            <person name="Ahrendt S."/>
            <person name="Looney B.P."/>
            <person name="Miyauchi S."/>
            <person name="Morin E."/>
            <person name="Drula E."/>
            <person name="Courty P.E."/>
            <person name="Chicoki N."/>
            <person name="Fauchery L."/>
            <person name="Kohler A."/>
            <person name="Kuo A."/>
            <person name="Labutti K."/>
            <person name="Pangilinan J."/>
            <person name="Lipzen A."/>
            <person name="Riley R."/>
            <person name="Andreopoulos W."/>
            <person name="He G."/>
            <person name="Johnson J."/>
            <person name="Barry K.W."/>
            <person name="Grigoriev I.V."/>
            <person name="Nagy L."/>
            <person name="Hibbett D."/>
            <person name="Henrissat B."/>
            <person name="Matheny P.B."/>
            <person name="Labbe J."/>
            <person name="Martin F."/>
        </authorList>
    </citation>
    <scope>NUCLEOTIDE SEQUENCE</scope>
    <source>
        <strain evidence="1">HHB10654</strain>
    </source>
</reference>
<dbReference type="EMBL" id="MU277198">
    <property type="protein sequence ID" value="KAI0064700.1"/>
    <property type="molecule type" value="Genomic_DNA"/>
</dbReference>
<gene>
    <name evidence="1" type="ORF">BV25DRAFT_1823103</name>
</gene>
<evidence type="ECO:0000313" key="2">
    <source>
        <dbReference type="Proteomes" id="UP000814140"/>
    </source>
</evidence>
<proteinExistence type="predicted"/>
<dbReference type="Proteomes" id="UP000814140">
    <property type="component" value="Unassembled WGS sequence"/>
</dbReference>
<organism evidence="1 2">
    <name type="scientific">Artomyces pyxidatus</name>
    <dbReference type="NCBI Taxonomy" id="48021"/>
    <lineage>
        <taxon>Eukaryota</taxon>
        <taxon>Fungi</taxon>
        <taxon>Dikarya</taxon>
        <taxon>Basidiomycota</taxon>
        <taxon>Agaricomycotina</taxon>
        <taxon>Agaricomycetes</taxon>
        <taxon>Russulales</taxon>
        <taxon>Auriscalpiaceae</taxon>
        <taxon>Artomyces</taxon>
    </lineage>
</organism>
<comment type="caution">
    <text evidence="1">The sequence shown here is derived from an EMBL/GenBank/DDBJ whole genome shotgun (WGS) entry which is preliminary data.</text>
</comment>
<reference evidence="1" key="2">
    <citation type="journal article" date="2022" name="New Phytol.">
        <title>Evolutionary transition to the ectomycorrhizal habit in the genomes of a hyperdiverse lineage of mushroom-forming fungi.</title>
        <authorList>
            <person name="Looney B."/>
            <person name="Miyauchi S."/>
            <person name="Morin E."/>
            <person name="Drula E."/>
            <person name="Courty P.E."/>
            <person name="Kohler A."/>
            <person name="Kuo A."/>
            <person name="LaButti K."/>
            <person name="Pangilinan J."/>
            <person name="Lipzen A."/>
            <person name="Riley R."/>
            <person name="Andreopoulos W."/>
            <person name="He G."/>
            <person name="Johnson J."/>
            <person name="Nolan M."/>
            <person name="Tritt A."/>
            <person name="Barry K.W."/>
            <person name="Grigoriev I.V."/>
            <person name="Nagy L.G."/>
            <person name="Hibbett D."/>
            <person name="Henrissat B."/>
            <person name="Matheny P.B."/>
            <person name="Labbe J."/>
            <person name="Martin F.M."/>
        </authorList>
    </citation>
    <scope>NUCLEOTIDE SEQUENCE</scope>
    <source>
        <strain evidence="1">HHB10654</strain>
    </source>
</reference>
<protein>
    <submittedName>
        <fullName evidence="1">DUF1671-domain-containing protein</fullName>
    </submittedName>
</protein>